<dbReference type="Proteomes" id="UP001231189">
    <property type="component" value="Unassembled WGS sequence"/>
</dbReference>
<dbReference type="PROSITE" id="PS50089">
    <property type="entry name" value="ZF_RING_2"/>
    <property type="match status" value="1"/>
</dbReference>
<accession>A0AAD8T574</accession>
<feature type="domain" description="RING-type" evidence="5">
    <location>
        <begin position="139"/>
        <end position="179"/>
    </location>
</feature>
<evidence type="ECO:0000256" key="2">
    <source>
        <dbReference type="ARBA" id="ARBA00022771"/>
    </source>
</evidence>
<keyword evidence="2 4" id="KW-0863">Zinc-finger</keyword>
<dbReference type="PANTHER" id="PTHR45969">
    <property type="entry name" value="RING ZINC FINGER PROTEIN-RELATED"/>
    <property type="match status" value="1"/>
</dbReference>
<keyword evidence="7" id="KW-1185">Reference proteome</keyword>
<dbReference type="Pfam" id="PF13639">
    <property type="entry name" value="zf-RING_2"/>
    <property type="match status" value="1"/>
</dbReference>
<evidence type="ECO:0000256" key="4">
    <source>
        <dbReference type="PROSITE-ProRule" id="PRU00175"/>
    </source>
</evidence>
<keyword evidence="3" id="KW-0862">Zinc</keyword>
<dbReference type="Gene3D" id="3.30.40.10">
    <property type="entry name" value="Zinc/RING finger domain, C3HC4 (zinc finger)"/>
    <property type="match status" value="1"/>
</dbReference>
<gene>
    <name evidence="6" type="ORF">QYE76_057728</name>
</gene>
<evidence type="ECO:0000256" key="3">
    <source>
        <dbReference type="ARBA" id="ARBA00022833"/>
    </source>
</evidence>
<protein>
    <recommendedName>
        <fullName evidence="5">RING-type domain-containing protein</fullName>
    </recommendedName>
</protein>
<dbReference type="InterPro" id="IPR001841">
    <property type="entry name" value="Znf_RING"/>
</dbReference>
<dbReference type="GO" id="GO:0008270">
    <property type="term" value="F:zinc ion binding"/>
    <property type="evidence" value="ECO:0007669"/>
    <property type="project" value="UniProtKB-KW"/>
</dbReference>
<name>A0AAD8T574_LOLMU</name>
<dbReference type="PANTHER" id="PTHR45969:SF69">
    <property type="entry name" value="FINGER DOMAIN PROTEIN, PUTATIVE (AFU_ORTHOLOGUE AFUA_3G12190)-RELATED"/>
    <property type="match status" value="1"/>
</dbReference>
<evidence type="ECO:0000313" key="7">
    <source>
        <dbReference type="Proteomes" id="UP001231189"/>
    </source>
</evidence>
<dbReference type="SUPFAM" id="SSF57850">
    <property type="entry name" value="RING/U-box"/>
    <property type="match status" value="1"/>
</dbReference>
<evidence type="ECO:0000313" key="6">
    <source>
        <dbReference type="EMBL" id="KAK1669569.1"/>
    </source>
</evidence>
<sequence length="207" mass="23126">MATNRSRRAATAPPIQHRIEVHTICFYEQAAPAGKFAVCVACYPRSSIDFCRLGAARPHESDMQPGENSLTRNRICNQWDAVVPADVVPEIVGAAGRGNGFTFCFHMAVHRRVIHDERALLMACMEWRLASTALGEKDCGICLDGLERESAVQMTCCEHAFHRRCISEWISKATCPMCRRDVWRPALPEILELSFTGAPAQHMPDIE</sequence>
<dbReference type="InterPro" id="IPR013083">
    <property type="entry name" value="Znf_RING/FYVE/PHD"/>
</dbReference>
<organism evidence="6 7">
    <name type="scientific">Lolium multiflorum</name>
    <name type="common">Italian ryegrass</name>
    <name type="synonym">Lolium perenne subsp. multiflorum</name>
    <dbReference type="NCBI Taxonomy" id="4521"/>
    <lineage>
        <taxon>Eukaryota</taxon>
        <taxon>Viridiplantae</taxon>
        <taxon>Streptophyta</taxon>
        <taxon>Embryophyta</taxon>
        <taxon>Tracheophyta</taxon>
        <taxon>Spermatophyta</taxon>
        <taxon>Magnoliopsida</taxon>
        <taxon>Liliopsida</taxon>
        <taxon>Poales</taxon>
        <taxon>Poaceae</taxon>
        <taxon>BOP clade</taxon>
        <taxon>Pooideae</taxon>
        <taxon>Poodae</taxon>
        <taxon>Poeae</taxon>
        <taxon>Poeae Chloroplast Group 2 (Poeae type)</taxon>
        <taxon>Loliodinae</taxon>
        <taxon>Loliinae</taxon>
        <taxon>Lolium</taxon>
    </lineage>
</organism>
<evidence type="ECO:0000259" key="5">
    <source>
        <dbReference type="PROSITE" id="PS50089"/>
    </source>
</evidence>
<dbReference type="GO" id="GO:0016567">
    <property type="term" value="P:protein ubiquitination"/>
    <property type="evidence" value="ECO:0007669"/>
    <property type="project" value="TreeGrafter"/>
</dbReference>
<proteinExistence type="predicted"/>
<dbReference type="EMBL" id="JAUUTY010000003">
    <property type="protein sequence ID" value="KAK1669569.1"/>
    <property type="molecule type" value="Genomic_DNA"/>
</dbReference>
<keyword evidence="1" id="KW-0479">Metal-binding</keyword>
<comment type="caution">
    <text evidence="6">The sequence shown here is derived from an EMBL/GenBank/DDBJ whole genome shotgun (WGS) entry which is preliminary data.</text>
</comment>
<evidence type="ECO:0000256" key="1">
    <source>
        <dbReference type="ARBA" id="ARBA00022723"/>
    </source>
</evidence>
<dbReference type="GO" id="GO:0061630">
    <property type="term" value="F:ubiquitin protein ligase activity"/>
    <property type="evidence" value="ECO:0007669"/>
    <property type="project" value="TreeGrafter"/>
</dbReference>
<dbReference type="AlphaFoldDB" id="A0AAD8T574"/>
<reference evidence="6" key="1">
    <citation type="submission" date="2023-07" db="EMBL/GenBank/DDBJ databases">
        <title>A chromosome-level genome assembly of Lolium multiflorum.</title>
        <authorList>
            <person name="Chen Y."/>
            <person name="Copetti D."/>
            <person name="Kolliker R."/>
            <person name="Studer B."/>
        </authorList>
    </citation>
    <scope>NUCLEOTIDE SEQUENCE</scope>
    <source>
        <strain evidence="6">02402/16</strain>
        <tissue evidence="6">Leaf</tissue>
    </source>
</reference>
<dbReference type="SMART" id="SM00184">
    <property type="entry name" value="RING"/>
    <property type="match status" value="1"/>
</dbReference>